<protein>
    <submittedName>
        <fullName evidence="1">Uncharacterized protein</fullName>
    </submittedName>
</protein>
<evidence type="ECO:0000313" key="2">
    <source>
        <dbReference type="Proteomes" id="UP000193144"/>
    </source>
</evidence>
<accession>A0A1Y2A6S6</accession>
<dbReference type="OrthoDB" id="20872at2759"/>
<dbReference type="AlphaFoldDB" id="A0A1Y2A6S6"/>
<sequence>MIRDHAYKFRDLLDDLGVAVGLHNQEKVEEQQSRFGLWISNFGVFSSTGRSLDYIFRNDPDVCGLIRGLIETLSARTESRGH</sequence>
<gene>
    <name evidence="1" type="ORF">BCR34DRAFT_554396</name>
</gene>
<name>A0A1Y2A6S6_9PLEO</name>
<reference evidence="1 2" key="1">
    <citation type="submission" date="2016-07" db="EMBL/GenBank/DDBJ databases">
        <title>Pervasive Adenine N6-methylation of Active Genes in Fungi.</title>
        <authorList>
            <consortium name="DOE Joint Genome Institute"/>
            <person name="Mondo S.J."/>
            <person name="Dannebaum R.O."/>
            <person name="Kuo R.C."/>
            <person name="Labutti K."/>
            <person name="Haridas S."/>
            <person name="Kuo A."/>
            <person name="Salamov A."/>
            <person name="Ahrendt S.R."/>
            <person name="Lipzen A."/>
            <person name="Sullivan W."/>
            <person name="Andreopoulos W.B."/>
            <person name="Clum A."/>
            <person name="Lindquist E."/>
            <person name="Daum C."/>
            <person name="Ramamoorthy G.K."/>
            <person name="Gryganskyi A."/>
            <person name="Culley D."/>
            <person name="Magnuson J.K."/>
            <person name="James T.Y."/>
            <person name="O'Malley M.A."/>
            <person name="Stajich J.E."/>
            <person name="Spatafora J.W."/>
            <person name="Visel A."/>
            <person name="Grigoriev I.V."/>
        </authorList>
    </citation>
    <scope>NUCLEOTIDE SEQUENCE [LARGE SCALE GENOMIC DNA]</scope>
    <source>
        <strain evidence="1 2">CBS 115471</strain>
    </source>
</reference>
<comment type="caution">
    <text evidence="1">The sequence shown here is derived from an EMBL/GenBank/DDBJ whole genome shotgun (WGS) entry which is preliminary data.</text>
</comment>
<proteinExistence type="predicted"/>
<dbReference type="EMBL" id="MCFA01000008">
    <property type="protein sequence ID" value="ORY18208.1"/>
    <property type="molecule type" value="Genomic_DNA"/>
</dbReference>
<evidence type="ECO:0000313" key="1">
    <source>
        <dbReference type="EMBL" id="ORY18208.1"/>
    </source>
</evidence>
<organism evidence="1 2">
    <name type="scientific">Clohesyomyces aquaticus</name>
    <dbReference type="NCBI Taxonomy" id="1231657"/>
    <lineage>
        <taxon>Eukaryota</taxon>
        <taxon>Fungi</taxon>
        <taxon>Dikarya</taxon>
        <taxon>Ascomycota</taxon>
        <taxon>Pezizomycotina</taxon>
        <taxon>Dothideomycetes</taxon>
        <taxon>Pleosporomycetidae</taxon>
        <taxon>Pleosporales</taxon>
        <taxon>Lindgomycetaceae</taxon>
        <taxon>Clohesyomyces</taxon>
    </lineage>
</organism>
<dbReference type="Proteomes" id="UP000193144">
    <property type="component" value="Unassembled WGS sequence"/>
</dbReference>
<keyword evidence="2" id="KW-1185">Reference proteome</keyword>